<protein>
    <recommendedName>
        <fullName evidence="1">U3 small nucleolar RNA-associated protein 6 homolog C-terminal domain-containing protein</fullName>
    </recommendedName>
</protein>
<dbReference type="Gene3D" id="1.25.40.10">
    <property type="entry name" value="Tetratricopeptide repeat domain"/>
    <property type="match status" value="1"/>
</dbReference>
<dbReference type="GO" id="GO:0030515">
    <property type="term" value="F:snoRNA binding"/>
    <property type="evidence" value="ECO:0007669"/>
    <property type="project" value="InterPro"/>
</dbReference>
<dbReference type="SUPFAM" id="SSF48452">
    <property type="entry name" value="TPR-like"/>
    <property type="match status" value="1"/>
</dbReference>
<proteinExistence type="predicted"/>
<dbReference type="GO" id="GO:0034388">
    <property type="term" value="C:Pwp2p-containing subcomplex of 90S preribosome"/>
    <property type="evidence" value="ECO:0007669"/>
    <property type="project" value="TreeGrafter"/>
</dbReference>
<dbReference type="PANTHER" id="PTHR23271">
    <property type="entry name" value="HEPATOCELLULAR CARCINOMA-ASSOCIATED ANTIGEN 66"/>
    <property type="match status" value="1"/>
</dbReference>
<dbReference type="InterPro" id="IPR013949">
    <property type="entry name" value="Utp6"/>
</dbReference>
<dbReference type="Pfam" id="PF24892">
    <property type="entry name" value="UTP6_C"/>
    <property type="match status" value="1"/>
</dbReference>
<dbReference type="InterPro" id="IPR011990">
    <property type="entry name" value="TPR-like_helical_dom_sf"/>
</dbReference>
<dbReference type="GO" id="GO:0000462">
    <property type="term" value="P:maturation of SSU-rRNA from tricistronic rRNA transcript (SSU-rRNA, 5.8S rRNA, LSU-rRNA)"/>
    <property type="evidence" value="ECO:0007669"/>
    <property type="project" value="InterPro"/>
</dbReference>
<dbReference type="EMBL" id="JANEYG010000002">
    <property type="protein sequence ID" value="KAJ8924758.1"/>
    <property type="molecule type" value="Genomic_DNA"/>
</dbReference>
<dbReference type="GO" id="GO:0032040">
    <property type="term" value="C:small-subunit processome"/>
    <property type="evidence" value="ECO:0007669"/>
    <property type="project" value="TreeGrafter"/>
</dbReference>
<dbReference type="AlphaFoldDB" id="A0AAV8WDU5"/>
<comment type="caution">
    <text evidence="2">The sequence shown here is derived from an EMBL/GenBank/DDBJ whole genome shotgun (WGS) entry which is preliminary data.</text>
</comment>
<accession>A0AAV8WDU5</accession>
<dbReference type="PANTHER" id="PTHR23271:SF1">
    <property type="entry name" value="U3 SMALL NUCLEOLAR RNA-ASSOCIATED PROTEIN 6 HOMOLOG"/>
    <property type="match status" value="1"/>
</dbReference>
<evidence type="ECO:0000313" key="2">
    <source>
        <dbReference type="EMBL" id="KAJ8924758.1"/>
    </source>
</evidence>
<gene>
    <name evidence="2" type="ORF">NQ315_000911</name>
</gene>
<sequence length="221" mass="25750">MECDCRLAAVPTSVELWKLRLKCAIMKDHVKEVNQVFKQGILQLKEKSAPLWVMTLRYHTLTSGNEVLELIFKDGVEQPKEVSDVLKPEYIEWLALSKGMKETRKAYFMLAEKKPYCKELHASMLKLESLEMDQDIEVMESALRFACEQFGVEDVDVWINFIEFYLRHHKTLEKEKGAFDVNEKVLEIHRQAERTLGGCNDGLLLSDFREKYDAVRNSTEI</sequence>
<evidence type="ECO:0000313" key="3">
    <source>
        <dbReference type="Proteomes" id="UP001159042"/>
    </source>
</evidence>
<organism evidence="2 3">
    <name type="scientific">Exocentrus adspersus</name>
    <dbReference type="NCBI Taxonomy" id="1586481"/>
    <lineage>
        <taxon>Eukaryota</taxon>
        <taxon>Metazoa</taxon>
        <taxon>Ecdysozoa</taxon>
        <taxon>Arthropoda</taxon>
        <taxon>Hexapoda</taxon>
        <taxon>Insecta</taxon>
        <taxon>Pterygota</taxon>
        <taxon>Neoptera</taxon>
        <taxon>Endopterygota</taxon>
        <taxon>Coleoptera</taxon>
        <taxon>Polyphaga</taxon>
        <taxon>Cucujiformia</taxon>
        <taxon>Chrysomeloidea</taxon>
        <taxon>Cerambycidae</taxon>
        <taxon>Lamiinae</taxon>
        <taxon>Acanthocinini</taxon>
        <taxon>Exocentrus</taxon>
    </lineage>
</organism>
<reference evidence="2 3" key="1">
    <citation type="journal article" date="2023" name="Insect Mol. Biol.">
        <title>Genome sequencing provides insights into the evolution of gene families encoding plant cell wall-degrading enzymes in longhorned beetles.</title>
        <authorList>
            <person name="Shin N.R."/>
            <person name="Okamura Y."/>
            <person name="Kirsch R."/>
            <person name="Pauchet Y."/>
        </authorList>
    </citation>
    <scope>NUCLEOTIDE SEQUENCE [LARGE SCALE GENOMIC DNA]</scope>
    <source>
        <strain evidence="2">EAD_L_NR</strain>
    </source>
</reference>
<name>A0AAV8WDU5_9CUCU</name>
<keyword evidence="3" id="KW-1185">Reference proteome</keyword>
<dbReference type="InterPro" id="IPR056907">
    <property type="entry name" value="UTP6_C"/>
</dbReference>
<dbReference type="Proteomes" id="UP001159042">
    <property type="component" value="Unassembled WGS sequence"/>
</dbReference>
<evidence type="ECO:0000259" key="1">
    <source>
        <dbReference type="Pfam" id="PF24892"/>
    </source>
</evidence>
<feature type="domain" description="U3 small nucleolar RNA-associated protein 6 homolog C-terminal" evidence="1">
    <location>
        <begin position="12"/>
        <end position="174"/>
    </location>
</feature>